<proteinExistence type="predicted"/>
<protein>
    <submittedName>
        <fullName evidence="2">Uncharacterized protein</fullName>
    </submittedName>
</protein>
<dbReference type="KEGG" id="nal:B005_4916"/>
<dbReference type="AlphaFoldDB" id="J7LC27"/>
<reference evidence="2 3" key="1">
    <citation type="journal article" date="2012" name="J. Bacteriol.">
        <title>Whole-Genome Sequence of Nocardiopsis alba Strain ATCC BAA-2165, Associated with Honeybees.</title>
        <authorList>
            <person name="Qiao J."/>
            <person name="Chen L."/>
            <person name="Li Y."/>
            <person name="Wang J."/>
            <person name="Zhang W."/>
            <person name="Chen S."/>
        </authorList>
    </citation>
    <scope>NUCLEOTIDE SEQUENCE [LARGE SCALE GENOMIC DNA]</scope>
    <source>
        <strain evidence="3">ATCC BAA-2165 / BE74</strain>
    </source>
</reference>
<evidence type="ECO:0000313" key="3">
    <source>
        <dbReference type="Proteomes" id="UP000003779"/>
    </source>
</evidence>
<dbReference type="EMBL" id="CP003788">
    <property type="protein sequence ID" value="AFR10241.1"/>
    <property type="molecule type" value="Genomic_DNA"/>
</dbReference>
<gene>
    <name evidence="2" type="ordered locus">B005_4916</name>
</gene>
<name>J7LC27_NOCAA</name>
<evidence type="ECO:0000256" key="1">
    <source>
        <dbReference type="SAM" id="MobiDB-lite"/>
    </source>
</evidence>
<feature type="compositionally biased region" description="Basic and acidic residues" evidence="1">
    <location>
        <begin position="27"/>
        <end position="37"/>
    </location>
</feature>
<evidence type="ECO:0000313" key="2">
    <source>
        <dbReference type="EMBL" id="AFR10241.1"/>
    </source>
</evidence>
<organism evidence="2 3">
    <name type="scientific">Nocardiopsis alba (strain ATCC BAA-2165 / BE74)</name>
    <dbReference type="NCBI Taxonomy" id="1205910"/>
    <lineage>
        <taxon>Bacteria</taxon>
        <taxon>Bacillati</taxon>
        <taxon>Actinomycetota</taxon>
        <taxon>Actinomycetes</taxon>
        <taxon>Streptosporangiales</taxon>
        <taxon>Nocardiopsidaceae</taxon>
        <taxon>Nocardiopsis</taxon>
    </lineage>
</organism>
<reference evidence="3" key="2">
    <citation type="submission" date="2012-08" db="EMBL/GenBank/DDBJ databases">
        <title>Whole-genome sequence of Nocardiopsis alba strain ATCC BAA-2165 associated with honeybees.</title>
        <authorList>
            <person name="Qiao J."/>
            <person name="Chen L."/>
            <person name="Li Y."/>
            <person name="Wang J."/>
            <person name="Zhang W."/>
            <person name="Chen S."/>
        </authorList>
    </citation>
    <scope>NUCLEOTIDE SEQUENCE [LARGE SCALE GENOMIC DNA]</scope>
    <source>
        <strain evidence="3">ATCC BAA-2165 / BE74</strain>
    </source>
</reference>
<dbReference type="HOGENOM" id="CLU_3346469_0_0_11"/>
<sequence>MEHGGSAFGGARPQPTPRQARHTVMVMDEKPWRGRDT</sequence>
<accession>J7LC27</accession>
<dbReference type="STRING" id="1205910.B005_4916"/>
<feature type="region of interest" description="Disordered" evidence="1">
    <location>
        <begin position="1"/>
        <end position="37"/>
    </location>
</feature>
<dbReference type="Proteomes" id="UP000003779">
    <property type="component" value="Chromosome"/>
</dbReference>